<feature type="compositionally biased region" description="Low complexity" evidence="1">
    <location>
        <begin position="44"/>
        <end position="58"/>
    </location>
</feature>
<feature type="compositionally biased region" description="Basic and acidic residues" evidence="1">
    <location>
        <begin position="61"/>
        <end position="83"/>
    </location>
</feature>
<evidence type="ECO:0000256" key="1">
    <source>
        <dbReference type="SAM" id="MobiDB-lite"/>
    </source>
</evidence>
<accession>A0A9P0TLJ4</accession>
<comment type="caution">
    <text evidence="2">The sequence shown here is derived from an EMBL/GenBank/DDBJ whole genome shotgun (WGS) entry which is preliminary data.</text>
</comment>
<organism evidence="2 3">
    <name type="scientific">Pieris brassicae</name>
    <name type="common">White butterfly</name>
    <name type="synonym">Large white butterfly</name>
    <dbReference type="NCBI Taxonomy" id="7116"/>
    <lineage>
        <taxon>Eukaryota</taxon>
        <taxon>Metazoa</taxon>
        <taxon>Ecdysozoa</taxon>
        <taxon>Arthropoda</taxon>
        <taxon>Hexapoda</taxon>
        <taxon>Insecta</taxon>
        <taxon>Pterygota</taxon>
        <taxon>Neoptera</taxon>
        <taxon>Endopterygota</taxon>
        <taxon>Lepidoptera</taxon>
        <taxon>Glossata</taxon>
        <taxon>Ditrysia</taxon>
        <taxon>Papilionoidea</taxon>
        <taxon>Pieridae</taxon>
        <taxon>Pierinae</taxon>
        <taxon>Pieris</taxon>
    </lineage>
</organism>
<evidence type="ECO:0000313" key="2">
    <source>
        <dbReference type="EMBL" id="CAH4034483.1"/>
    </source>
</evidence>
<dbReference type="Proteomes" id="UP001152562">
    <property type="component" value="Unassembled WGS sequence"/>
</dbReference>
<name>A0A9P0TLJ4_PIEBR</name>
<feature type="region of interest" description="Disordered" evidence="1">
    <location>
        <begin position="39"/>
        <end position="83"/>
    </location>
</feature>
<feature type="compositionally biased region" description="Polar residues" evidence="1">
    <location>
        <begin position="538"/>
        <end position="548"/>
    </location>
</feature>
<reference evidence="2" key="1">
    <citation type="submission" date="2022-05" db="EMBL/GenBank/DDBJ databases">
        <authorList>
            <person name="Okamura Y."/>
        </authorList>
    </citation>
    <scope>NUCLEOTIDE SEQUENCE</scope>
</reference>
<keyword evidence="3" id="KW-1185">Reference proteome</keyword>
<protein>
    <submittedName>
        <fullName evidence="2">Uncharacterized protein</fullName>
    </submittedName>
</protein>
<proteinExistence type="predicted"/>
<dbReference type="AlphaFoldDB" id="A0A9P0TLJ4"/>
<gene>
    <name evidence="2" type="ORF">PIBRA_LOCUS10664</name>
</gene>
<feature type="compositionally biased region" description="Polar residues" evidence="1">
    <location>
        <begin position="410"/>
        <end position="430"/>
    </location>
</feature>
<dbReference type="EMBL" id="CALOZG010000040">
    <property type="protein sequence ID" value="CAH4034483.1"/>
    <property type="molecule type" value="Genomic_DNA"/>
</dbReference>
<feature type="region of interest" description="Disordered" evidence="1">
    <location>
        <begin position="522"/>
        <end position="549"/>
    </location>
</feature>
<sequence>MLRTTFSKIKRVCSITFIPRILQGDVKYAAQTKFTKHSMITSQATKSTSSNSGATGSNDFHGSDKKPEDNVQKSTEDNLAEDREKCDRVISKIFPPGDPLYATPTDKEGLEQKIEHIKEVEAGIPITFKEQKESDTTNLYYESEPNNYDTRFDDVANKCLTTSPKKVDEHLLRELGVDHIPDNIDFYPQKPKQSYYSEVLYGKPQVVRYTNESTKTNELQKVNYISDLEVDKSFKAELIQPLIFDSISLCESVGKGSEGDTFDALEDTQLTPIVLNPYASQSFPFHDYVIEEILLENPVEEESMTVTTGVDDVGNNSLIPPNEMDIESDEQNVREKVEGAMSGLAIPGDSTSIDTQPITNMAEKEFDILYTQPTSGPPGDTPGTLHRQPEKVVKQSTSISSKIKEEKPPNTKNSSISDNQDPNDSDNINRISSAQERPDYLLNMQANVFADDATVEDLKEPIFARKTIVSYIEGTYKKPIIEIKIPVYNMKETDQSLEEPTVHFRETGDNSVEQNTVSYVREHSNESASYGRDPAKTPKTQKYSNLERTVSHVEVTEKMPITENTPVLNVRLKPQYEGLLKDKKGVHQTEAANCNLDPNLTATGPIPNMVEKETVTLKELLRRIRERHRLELCREYYNRLTSMTMADACSKPNTLGPNPCKGPDKSPCPPPPKCPSPKKDPCAAKEDPCAPKKEDPCAPKKKDPCAQKDPCARKDPCAQKDPCAKFLNSKIYDTISLFRIYILPDFRNVNFQYRQYSSQVLSTRTLQICALNTPMLNEDTKPVKDIILARDYDPWIPIPSWPIPKKEKRRPFVCPKDGCKLLPSPPFDPAFKDKPCVSFPKKKFSLSELFEHPVVNCKDS</sequence>
<feature type="region of interest" description="Disordered" evidence="1">
    <location>
        <begin position="690"/>
        <end position="714"/>
    </location>
</feature>
<evidence type="ECO:0000313" key="3">
    <source>
        <dbReference type="Proteomes" id="UP001152562"/>
    </source>
</evidence>
<feature type="region of interest" description="Disordered" evidence="1">
    <location>
        <begin position="370"/>
        <end position="430"/>
    </location>
</feature>